<dbReference type="AlphaFoldDB" id="A0A8I6RE62"/>
<proteinExistence type="predicted"/>
<evidence type="ECO:0000256" key="1">
    <source>
        <dbReference type="SAM" id="MobiDB-lite"/>
    </source>
</evidence>
<dbReference type="GeneID" id="106663083"/>
<accession>A0A8I6RE62</accession>
<feature type="region of interest" description="Disordered" evidence="1">
    <location>
        <begin position="133"/>
        <end position="161"/>
    </location>
</feature>
<feature type="compositionally biased region" description="Low complexity" evidence="1">
    <location>
        <begin position="148"/>
        <end position="159"/>
    </location>
</feature>
<organism evidence="2 3">
    <name type="scientific">Cimex lectularius</name>
    <name type="common">Bed bug</name>
    <name type="synonym">Acanthia lectularia</name>
    <dbReference type="NCBI Taxonomy" id="79782"/>
    <lineage>
        <taxon>Eukaryota</taxon>
        <taxon>Metazoa</taxon>
        <taxon>Ecdysozoa</taxon>
        <taxon>Arthropoda</taxon>
        <taxon>Hexapoda</taxon>
        <taxon>Insecta</taxon>
        <taxon>Pterygota</taxon>
        <taxon>Neoptera</taxon>
        <taxon>Paraneoptera</taxon>
        <taxon>Hemiptera</taxon>
        <taxon>Heteroptera</taxon>
        <taxon>Panheteroptera</taxon>
        <taxon>Cimicomorpha</taxon>
        <taxon>Cimicidae</taxon>
        <taxon>Cimex</taxon>
    </lineage>
</organism>
<reference evidence="2" key="1">
    <citation type="submission" date="2022-01" db="UniProtKB">
        <authorList>
            <consortium name="EnsemblMetazoa"/>
        </authorList>
    </citation>
    <scope>IDENTIFICATION</scope>
</reference>
<keyword evidence="3" id="KW-1185">Reference proteome</keyword>
<evidence type="ECO:0000313" key="3">
    <source>
        <dbReference type="Proteomes" id="UP000494040"/>
    </source>
</evidence>
<evidence type="ECO:0000313" key="2">
    <source>
        <dbReference type="EnsemblMetazoa" id="XP_014243131.1"/>
    </source>
</evidence>
<dbReference type="Proteomes" id="UP000494040">
    <property type="component" value="Unassembled WGS sequence"/>
</dbReference>
<protein>
    <submittedName>
        <fullName evidence="2">Uncharacterized protein</fullName>
    </submittedName>
</protein>
<name>A0A8I6RE62_CIMLE</name>
<dbReference type="KEGG" id="clec:106663083"/>
<dbReference type="RefSeq" id="XP_014243131.1">
    <property type="nucleotide sequence ID" value="XM_014387645.2"/>
</dbReference>
<sequence length="193" mass="21675">MATVRLRSKIIAMSLAFGETGKWETVEDVLYSLDCVSVMKKPDPRVIRRPNTAAKKASPIVVPRHTGIGRGVLIREIENEYGVGFRDSFLHSELRQAHACDFSNESIEANWAPEVVKERGIWVEREPKTNIGGFESNGWSVPDRFEDAPSQQPPSQQDSAKLRSLYSSVVRLKNRNALIAGLNKSHDSRRPFS</sequence>
<dbReference type="EnsemblMetazoa" id="XM_014387645.2">
    <property type="protein sequence ID" value="XP_014243131.1"/>
    <property type="gene ID" value="LOC106663083"/>
</dbReference>